<dbReference type="OrthoDB" id="2442703at2759"/>
<evidence type="ECO:0000256" key="4">
    <source>
        <dbReference type="ARBA" id="ARBA00023163"/>
    </source>
</evidence>
<keyword evidence="2" id="KW-0678">Repressor</keyword>
<dbReference type="GO" id="GO:0005654">
    <property type="term" value="C:nucleoplasm"/>
    <property type="evidence" value="ECO:0007669"/>
    <property type="project" value="UniProtKB-ARBA"/>
</dbReference>
<evidence type="ECO:0000256" key="3">
    <source>
        <dbReference type="ARBA" id="ARBA00023015"/>
    </source>
</evidence>
<feature type="region of interest" description="Disordered" evidence="6">
    <location>
        <begin position="1"/>
        <end position="118"/>
    </location>
</feature>
<evidence type="ECO:0000256" key="5">
    <source>
        <dbReference type="ARBA" id="ARBA00023242"/>
    </source>
</evidence>
<keyword evidence="4" id="KW-0804">Transcription</keyword>
<proteinExistence type="predicted"/>
<feature type="compositionally biased region" description="Basic residues" evidence="6">
    <location>
        <begin position="64"/>
        <end position="78"/>
    </location>
</feature>
<comment type="caution">
    <text evidence="7">The sequence shown here is derived from an EMBL/GenBank/DDBJ whole genome shotgun (WGS) entry which is preliminary data.</text>
</comment>
<sequence length="279" mass="32030">MTTANVKTMEDFSEENNKIQTRRSIRSTRSISPSDSGEGMDEEEIDNTRSQSVESAEYETIDPKKKKRKATNKIHTPNKKQANSKLSSLKQEDSEREARNAPQKTTKETKGVKKPLRDNTIKEKLEELDKIEKEVKDGSHIDYHKLLAKIEEKRNRMLLVAKIKRSLAEGTVYSLFKSQKESACSQFHWDKLALRRSMIENVQRKLSKLEQEYYVNHSNLENEEFSDWAPPERPSTISSLTLGLTNEECEHDLALAAKDPRQIQSPPTDKQGIKDSTPL</sequence>
<dbReference type="Pfam" id="PF08598">
    <property type="entry name" value="Sds3"/>
    <property type="match status" value="1"/>
</dbReference>
<dbReference type="Proteomes" id="UP000253551">
    <property type="component" value="Unassembled WGS sequence"/>
</dbReference>
<dbReference type="GO" id="GO:0010468">
    <property type="term" value="P:regulation of gene expression"/>
    <property type="evidence" value="ECO:0007669"/>
    <property type="project" value="UniProtKB-ARBA"/>
</dbReference>
<evidence type="ECO:0000313" key="8">
    <source>
        <dbReference type="Proteomes" id="UP000253551"/>
    </source>
</evidence>
<evidence type="ECO:0000256" key="1">
    <source>
        <dbReference type="ARBA" id="ARBA00004123"/>
    </source>
</evidence>
<dbReference type="InterPro" id="IPR013907">
    <property type="entry name" value="Sds3"/>
</dbReference>
<protein>
    <submittedName>
        <fullName evidence="7">Uncharacterized protein</fullName>
    </submittedName>
</protein>
<name>A0A367JE02_RHIST</name>
<feature type="region of interest" description="Disordered" evidence="6">
    <location>
        <begin position="255"/>
        <end position="279"/>
    </location>
</feature>
<evidence type="ECO:0000256" key="2">
    <source>
        <dbReference type="ARBA" id="ARBA00022491"/>
    </source>
</evidence>
<accession>A0A367JE02</accession>
<organism evidence="7 8">
    <name type="scientific">Rhizopus stolonifer</name>
    <name type="common">Rhizopus nigricans</name>
    <dbReference type="NCBI Taxonomy" id="4846"/>
    <lineage>
        <taxon>Eukaryota</taxon>
        <taxon>Fungi</taxon>
        <taxon>Fungi incertae sedis</taxon>
        <taxon>Mucoromycota</taxon>
        <taxon>Mucoromycotina</taxon>
        <taxon>Mucoromycetes</taxon>
        <taxon>Mucorales</taxon>
        <taxon>Mucorineae</taxon>
        <taxon>Rhizopodaceae</taxon>
        <taxon>Rhizopus</taxon>
    </lineage>
</organism>
<dbReference type="STRING" id="4846.A0A367JE02"/>
<feature type="compositionally biased region" description="Basic and acidic residues" evidence="6">
    <location>
        <begin position="90"/>
        <end position="118"/>
    </location>
</feature>
<gene>
    <name evidence="7" type="ORF">CU098_007157</name>
</gene>
<evidence type="ECO:0000313" key="7">
    <source>
        <dbReference type="EMBL" id="RCH87961.1"/>
    </source>
</evidence>
<feature type="compositionally biased region" description="Polar residues" evidence="6">
    <location>
        <begin position="79"/>
        <end position="89"/>
    </location>
</feature>
<keyword evidence="3" id="KW-0805">Transcription regulation</keyword>
<comment type="subcellular location">
    <subcellularLocation>
        <location evidence="1">Nucleus</location>
    </subcellularLocation>
</comment>
<keyword evidence="8" id="KW-1185">Reference proteome</keyword>
<reference evidence="7 8" key="1">
    <citation type="journal article" date="2018" name="G3 (Bethesda)">
        <title>Phylogenetic and Phylogenomic Definition of Rhizopus Species.</title>
        <authorList>
            <person name="Gryganskyi A.P."/>
            <person name="Golan J."/>
            <person name="Dolatabadi S."/>
            <person name="Mondo S."/>
            <person name="Robb S."/>
            <person name="Idnurm A."/>
            <person name="Muszewska A."/>
            <person name="Steczkiewicz K."/>
            <person name="Masonjones S."/>
            <person name="Liao H.L."/>
            <person name="Gajdeczka M.T."/>
            <person name="Anike F."/>
            <person name="Vuek A."/>
            <person name="Anishchenko I.M."/>
            <person name="Voigt K."/>
            <person name="de Hoog G.S."/>
            <person name="Smith M.E."/>
            <person name="Heitman J."/>
            <person name="Vilgalys R."/>
            <person name="Stajich J.E."/>
        </authorList>
    </citation>
    <scope>NUCLEOTIDE SEQUENCE [LARGE SCALE GENOMIC DNA]</scope>
    <source>
        <strain evidence="7 8">LSU 92-RS-03</strain>
    </source>
</reference>
<evidence type="ECO:0000256" key="6">
    <source>
        <dbReference type="SAM" id="MobiDB-lite"/>
    </source>
</evidence>
<dbReference type="AlphaFoldDB" id="A0A367JE02"/>
<dbReference type="EMBL" id="PJQM01003615">
    <property type="protein sequence ID" value="RCH87961.1"/>
    <property type="molecule type" value="Genomic_DNA"/>
</dbReference>
<keyword evidence="5" id="KW-0539">Nucleus</keyword>